<organism evidence="2 3">
    <name type="scientific">Paenibacillus gyeongsangnamensis</name>
    <dbReference type="NCBI Taxonomy" id="3388067"/>
    <lineage>
        <taxon>Bacteria</taxon>
        <taxon>Bacillati</taxon>
        <taxon>Bacillota</taxon>
        <taxon>Bacilli</taxon>
        <taxon>Bacillales</taxon>
        <taxon>Paenibacillaceae</taxon>
        <taxon>Paenibacillus</taxon>
    </lineage>
</organism>
<evidence type="ECO:0000256" key="1">
    <source>
        <dbReference type="SAM" id="SignalP"/>
    </source>
</evidence>
<proteinExistence type="predicted"/>
<reference evidence="2 3" key="1">
    <citation type="submission" date="2022-12" db="EMBL/GenBank/DDBJ databases">
        <title>Draft genome sequence of Paenibacillus sp. dW9.</title>
        <authorList>
            <person name="Choi E.-W."/>
            <person name="Kim D.-U."/>
        </authorList>
    </citation>
    <scope>NUCLEOTIDE SEQUENCE [LARGE SCALE GENOMIC DNA]</scope>
    <source>
        <strain evidence="3">dW9</strain>
    </source>
</reference>
<sequence>MNMQWKTRLSTVLLASSVALGVAPAYAAEPAAAPAAEQLYVLNSSTQAQVKSVLQEKTPTGWRIGAVIKLYNTSLTASRIPDYELRALTTGGAPYILQPSAANPKSIPPQSYVELSYMAEPDTQADLAVTDLALVDVNMEVYPKVETLLADAPVSAKVWHGSDAVLPDASLKAWSESFLIPGITSGLKYTAVSVTKQFSGQAPTYTVQMKVDNPGSATETVPDFTLSGKSEGQSFIGKRAEQGPVALNPGEQKYIHFSITTTNDAKLSAFYVLTPESFLKQGQTAPSTYYIGRIGVQLPSDNASASGSALPVYEFGKPLAVDPVSQAISPQMAVSLMGLQWFENEGQQYRTVVAKVRYVNNGGSSLAVPEVGADLGNSQGVYYSGVRMASPVKEVLPGLGAIVNYTFTVPKSEKEEQFKFRLLEPAAVAAPATASSTPATPAAGTAPAASAAAAAAPSAAAAVKSPISEAFAAVQNTDLGTTTLQMYPYELKLGSWVLTTVAGTNPATRAYTYTYKVKMSLDVNTTDEVVADPVNQKLFMQLENGAGTRLTYKSFALTGDSRLMSGEQTIAFDNGSTDQMEAPLVLKIYETISTPLGDAKRLIAELKQ</sequence>
<comment type="caution">
    <text evidence="2">The sequence shown here is derived from an EMBL/GenBank/DDBJ whole genome shotgun (WGS) entry which is preliminary data.</text>
</comment>
<dbReference type="EMBL" id="JAQAGZ010000005">
    <property type="protein sequence ID" value="MCZ8512705.1"/>
    <property type="molecule type" value="Genomic_DNA"/>
</dbReference>
<evidence type="ECO:0000313" key="2">
    <source>
        <dbReference type="EMBL" id="MCZ8512705.1"/>
    </source>
</evidence>
<evidence type="ECO:0000313" key="3">
    <source>
        <dbReference type="Proteomes" id="UP001527882"/>
    </source>
</evidence>
<evidence type="ECO:0008006" key="4">
    <source>
        <dbReference type="Google" id="ProtNLM"/>
    </source>
</evidence>
<keyword evidence="1" id="KW-0732">Signal</keyword>
<dbReference type="Proteomes" id="UP001527882">
    <property type="component" value="Unassembled WGS sequence"/>
</dbReference>
<dbReference type="RefSeq" id="WP_269881152.1">
    <property type="nucleotide sequence ID" value="NZ_JAQAGZ010000005.1"/>
</dbReference>
<name>A0ABT4Q758_9BACL</name>
<gene>
    <name evidence="2" type="ORF">O9H85_09815</name>
</gene>
<feature type="chain" id="PRO_5046507642" description="DUF4139 domain-containing protein" evidence="1">
    <location>
        <begin position="28"/>
        <end position="608"/>
    </location>
</feature>
<keyword evidence="3" id="KW-1185">Reference proteome</keyword>
<feature type="signal peptide" evidence="1">
    <location>
        <begin position="1"/>
        <end position="27"/>
    </location>
</feature>
<accession>A0ABT4Q758</accession>
<protein>
    <recommendedName>
        <fullName evidence="4">DUF4139 domain-containing protein</fullName>
    </recommendedName>
</protein>